<evidence type="ECO:0000256" key="2">
    <source>
        <dbReference type="ARBA" id="ARBA00023125"/>
    </source>
</evidence>
<dbReference type="InterPro" id="IPR014710">
    <property type="entry name" value="RmlC-like_jellyroll"/>
</dbReference>
<dbReference type="InterPro" id="IPR009057">
    <property type="entry name" value="Homeodomain-like_sf"/>
</dbReference>
<dbReference type="PRINTS" id="PR00032">
    <property type="entry name" value="HTHARAC"/>
</dbReference>
<evidence type="ECO:0000259" key="4">
    <source>
        <dbReference type="PROSITE" id="PS01124"/>
    </source>
</evidence>
<reference evidence="6" key="1">
    <citation type="submission" date="2020-09" db="EMBL/GenBank/DDBJ databases">
        <title>Complete genome sequencing of Faecalibacillus intestinalis strain 14EGH31.</title>
        <authorList>
            <person name="Sakamoto M."/>
            <person name="Murakami T."/>
            <person name="Mori H."/>
        </authorList>
    </citation>
    <scope>NUCLEOTIDE SEQUENCE [LARGE SCALE GENOMIC DNA]</scope>
    <source>
        <strain evidence="6">14EGH31</strain>
    </source>
</reference>
<dbReference type="PROSITE" id="PS00041">
    <property type="entry name" value="HTH_ARAC_FAMILY_1"/>
    <property type="match status" value="1"/>
</dbReference>
<dbReference type="GeneID" id="70578817"/>
<dbReference type="InterPro" id="IPR018060">
    <property type="entry name" value="HTH_AraC"/>
</dbReference>
<dbReference type="InterPro" id="IPR020449">
    <property type="entry name" value="Tscrpt_reg_AraC-type_HTH"/>
</dbReference>
<evidence type="ECO:0000313" key="5">
    <source>
        <dbReference type="EMBL" id="BCL56681.1"/>
    </source>
</evidence>
<keyword evidence="1" id="KW-0805">Transcription regulation</keyword>
<dbReference type="AlphaFoldDB" id="A0A7I8DVQ5"/>
<dbReference type="SMART" id="SM00342">
    <property type="entry name" value="HTH_ARAC"/>
    <property type="match status" value="1"/>
</dbReference>
<sequence length="361" mass="42414">MEKKLYINTVQKCCNYLFAKTQEPVKYEKLITYLENNYEAIILNQKKEFNSNKFVQSINNTLISLNDLTAPIMRINVEDSSLIPLSKDIYAFKHLNHLKSTIHEHDCIEIDFVIEGKAQLFFEKKQIQLLPGHVCIISPLARHNIKVEKDTFIINIFIRNKILKNVLDISSEEFDIISQFIYRIMLNKESNPNYLLCETKNNQTMQEALKQIILESHVHQDKYSSKIAMSWLKIFIYNILRNFNSSSLYFPIENTYKTLYTILNYIENNYSHVTLSDLAKKFHYNEAYLSSLIKKTFNISFSTILKNIKMIHAKAFLINTDMNLDEISIAIGYNSVDHFIRTFTRLNGITPGKYRKHYSKI</sequence>
<dbReference type="Proteomes" id="UP000593842">
    <property type="component" value="Chromosome"/>
</dbReference>
<name>A0A7I8DVQ5_9FIRM</name>
<dbReference type="GO" id="GO:0043565">
    <property type="term" value="F:sequence-specific DNA binding"/>
    <property type="evidence" value="ECO:0007669"/>
    <property type="project" value="InterPro"/>
</dbReference>
<dbReference type="KEGG" id="fit:Fi14EGH31_03930"/>
<dbReference type="PANTHER" id="PTHR43280:SF28">
    <property type="entry name" value="HTH-TYPE TRANSCRIPTIONAL ACTIVATOR RHAS"/>
    <property type="match status" value="1"/>
</dbReference>
<dbReference type="SUPFAM" id="SSF46689">
    <property type="entry name" value="Homeodomain-like"/>
    <property type="match status" value="1"/>
</dbReference>
<dbReference type="PROSITE" id="PS01124">
    <property type="entry name" value="HTH_ARAC_FAMILY_2"/>
    <property type="match status" value="1"/>
</dbReference>
<proteinExistence type="predicted"/>
<dbReference type="InterPro" id="IPR011051">
    <property type="entry name" value="RmlC_Cupin_sf"/>
</dbReference>
<dbReference type="Pfam" id="PF12833">
    <property type="entry name" value="HTH_18"/>
    <property type="match status" value="1"/>
</dbReference>
<dbReference type="PANTHER" id="PTHR43280">
    <property type="entry name" value="ARAC-FAMILY TRANSCRIPTIONAL REGULATOR"/>
    <property type="match status" value="1"/>
</dbReference>
<dbReference type="RefSeq" id="WP_022000962.1">
    <property type="nucleotide sequence ID" value="NZ_AP024085.1"/>
</dbReference>
<dbReference type="GO" id="GO:0003700">
    <property type="term" value="F:DNA-binding transcription factor activity"/>
    <property type="evidence" value="ECO:0007669"/>
    <property type="project" value="InterPro"/>
</dbReference>
<protein>
    <submittedName>
        <fullName evidence="5">AraC family transcriptional regulator</fullName>
    </submittedName>
</protein>
<accession>A0A7I8DVQ5</accession>
<dbReference type="Gene3D" id="1.10.10.60">
    <property type="entry name" value="Homeodomain-like"/>
    <property type="match status" value="2"/>
</dbReference>
<evidence type="ECO:0000256" key="3">
    <source>
        <dbReference type="ARBA" id="ARBA00023163"/>
    </source>
</evidence>
<dbReference type="InterPro" id="IPR018062">
    <property type="entry name" value="HTH_AraC-typ_CS"/>
</dbReference>
<evidence type="ECO:0000313" key="6">
    <source>
        <dbReference type="Proteomes" id="UP000593842"/>
    </source>
</evidence>
<evidence type="ECO:0000256" key="1">
    <source>
        <dbReference type="ARBA" id="ARBA00023015"/>
    </source>
</evidence>
<feature type="domain" description="HTH araC/xylS-type" evidence="4">
    <location>
        <begin position="260"/>
        <end position="357"/>
    </location>
</feature>
<dbReference type="Gene3D" id="2.60.120.10">
    <property type="entry name" value="Jelly Rolls"/>
    <property type="match status" value="1"/>
</dbReference>
<organism evidence="5 6">
    <name type="scientific">Faecalibacillus intestinalis</name>
    <dbReference type="NCBI Taxonomy" id="1982626"/>
    <lineage>
        <taxon>Bacteria</taxon>
        <taxon>Bacillati</taxon>
        <taxon>Bacillota</taxon>
        <taxon>Erysipelotrichia</taxon>
        <taxon>Erysipelotrichales</taxon>
        <taxon>Coprobacillaceae</taxon>
        <taxon>Faecalibacillus</taxon>
    </lineage>
</organism>
<dbReference type="SUPFAM" id="SSF51182">
    <property type="entry name" value="RmlC-like cupins"/>
    <property type="match status" value="1"/>
</dbReference>
<gene>
    <name evidence="5" type="ORF">Fi14EGH31_03930</name>
</gene>
<keyword evidence="3" id="KW-0804">Transcription</keyword>
<dbReference type="EMBL" id="AP024085">
    <property type="protein sequence ID" value="BCL56681.1"/>
    <property type="molecule type" value="Genomic_DNA"/>
</dbReference>
<keyword evidence="2" id="KW-0238">DNA-binding</keyword>